<dbReference type="Proteomes" id="UP000199452">
    <property type="component" value="Unassembled WGS sequence"/>
</dbReference>
<evidence type="ECO:0000256" key="3">
    <source>
        <dbReference type="ARBA" id="ARBA00022679"/>
    </source>
</evidence>
<dbReference type="OrthoDB" id="1113830at2"/>
<evidence type="ECO:0000256" key="4">
    <source>
        <dbReference type="ARBA" id="ARBA00023098"/>
    </source>
</evidence>
<keyword evidence="4" id="KW-0443">Lipid metabolism</keyword>
<dbReference type="PANTHER" id="PTHR37323">
    <property type="entry name" value="GCN5-RELATED N-ACETYLTRANSFERASE"/>
    <property type="match status" value="1"/>
</dbReference>
<accession>A0A1G6L7V3</accession>
<comment type="pathway">
    <text evidence="1">Lipid metabolism.</text>
</comment>
<keyword evidence="3" id="KW-0808">Transferase</keyword>
<keyword evidence="5" id="KW-0012">Acyltransferase</keyword>
<evidence type="ECO:0000256" key="2">
    <source>
        <dbReference type="ARBA" id="ARBA00022516"/>
    </source>
</evidence>
<proteinExistence type="predicted"/>
<evidence type="ECO:0000256" key="1">
    <source>
        <dbReference type="ARBA" id="ARBA00005189"/>
    </source>
</evidence>
<dbReference type="Pfam" id="PF13444">
    <property type="entry name" value="Acetyltransf_5"/>
    <property type="match status" value="1"/>
</dbReference>
<name>A0A1G6L7V3_9BACT</name>
<keyword evidence="2" id="KW-0444">Lipid biosynthesis</keyword>
<evidence type="ECO:0000313" key="6">
    <source>
        <dbReference type="EMBL" id="SDC39197.1"/>
    </source>
</evidence>
<dbReference type="SUPFAM" id="SSF55729">
    <property type="entry name" value="Acyl-CoA N-acyltransferases (Nat)"/>
    <property type="match status" value="1"/>
</dbReference>
<evidence type="ECO:0000256" key="5">
    <source>
        <dbReference type="ARBA" id="ARBA00023315"/>
    </source>
</evidence>
<dbReference type="PANTHER" id="PTHR37323:SF1">
    <property type="entry name" value="L-ORNITHINE N(ALPHA)-ACYLTRANSFERASE"/>
    <property type="match status" value="1"/>
</dbReference>
<dbReference type="EMBL" id="FMYP01000029">
    <property type="protein sequence ID" value="SDC39197.1"/>
    <property type="molecule type" value="Genomic_DNA"/>
</dbReference>
<reference evidence="6 7" key="1">
    <citation type="submission" date="2016-09" db="EMBL/GenBank/DDBJ databases">
        <authorList>
            <person name="Capua I."/>
            <person name="De Benedictis P."/>
            <person name="Joannis T."/>
            <person name="Lombin L.H."/>
            <person name="Cattoli G."/>
        </authorList>
    </citation>
    <scope>NUCLEOTIDE SEQUENCE [LARGE SCALE GENOMIC DNA]</scope>
    <source>
        <strain evidence="6 7">A7P-90m</strain>
    </source>
</reference>
<dbReference type="GO" id="GO:0016746">
    <property type="term" value="F:acyltransferase activity"/>
    <property type="evidence" value="ECO:0007669"/>
    <property type="project" value="UniProtKB-KW"/>
</dbReference>
<gene>
    <name evidence="6" type="ORF">SAMN05216323_102929</name>
</gene>
<sequence>MQPLIAPVDNSLIIKELTREKFLRRTNNGGNKLYIVTAHDSPNIMREIGRLRELTFRVAGGGTGLSMDIDEFDTSENPYKQLIVWDPKDREILGGYRFHVLHHKDDHMNIATSELFSFTDKFLEGYLPHMIELGRSFVQPNYQSTGRISKGMWALDNLWDGLGALTVEYPEIKYFFGKVTMYRSYHMEARNYILYFLDKYFADRENLVIPNFPIELDINQEEMQKVFIGNTYQEDYIILNKTVRGLGENIPPLINAYMNLSPSMKVFGTVLNPHFGDVEETGILLTISDIYAKKLDRHVKTFLRRPRFLDRLKSKKDSIR</sequence>
<evidence type="ECO:0000313" key="7">
    <source>
        <dbReference type="Proteomes" id="UP000199452"/>
    </source>
</evidence>
<dbReference type="STRING" id="1640674.SAMN05216323_102929"/>
<keyword evidence="7" id="KW-1185">Reference proteome</keyword>
<protein>
    <submittedName>
        <fullName evidence="6">Putative hemolysin</fullName>
    </submittedName>
</protein>
<dbReference type="InterPro" id="IPR052351">
    <property type="entry name" value="Ornithine_N-alpha-AT"/>
</dbReference>
<dbReference type="InterPro" id="IPR016181">
    <property type="entry name" value="Acyl_CoA_acyltransferase"/>
</dbReference>
<organism evidence="6 7">
    <name type="scientific">Williamwhitmania taraxaci</name>
    <dbReference type="NCBI Taxonomy" id="1640674"/>
    <lineage>
        <taxon>Bacteria</taxon>
        <taxon>Pseudomonadati</taxon>
        <taxon>Bacteroidota</taxon>
        <taxon>Bacteroidia</taxon>
        <taxon>Bacteroidales</taxon>
        <taxon>Williamwhitmaniaceae</taxon>
        <taxon>Williamwhitmania</taxon>
    </lineage>
</organism>
<dbReference type="RefSeq" id="WP_092438139.1">
    <property type="nucleotide sequence ID" value="NZ_FMYP01000029.1"/>
</dbReference>
<dbReference type="AlphaFoldDB" id="A0A1G6L7V3"/>
<dbReference type="GO" id="GO:0006629">
    <property type="term" value="P:lipid metabolic process"/>
    <property type="evidence" value="ECO:0007669"/>
    <property type="project" value="UniProtKB-KW"/>
</dbReference>